<feature type="transmembrane region" description="Helical" evidence="2">
    <location>
        <begin position="120"/>
        <end position="139"/>
    </location>
</feature>
<evidence type="ECO:0000313" key="4">
    <source>
        <dbReference type="Proteomes" id="UP001225605"/>
    </source>
</evidence>
<dbReference type="InterPro" id="IPR026467">
    <property type="entry name" value="Ser/Gly_Cys_C_dom"/>
</dbReference>
<evidence type="ECO:0000256" key="1">
    <source>
        <dbReference type="SAM" id="MobiDB-lite"/>
    </source>
</evidence>
<keyword evidence="4" id="KW-1185">Reference proteome</keyword>
<evidence type="ECO:0000256" key="2">
    <source>
        <dbReference type="SAM" id="Phobius"/>
    </source>
</evidence>
<proteinExistence type="predicted"/>
<organism evidence="3 4">
    <name type="scientific">Saccharothrix yanglingensis</name>
    <dbReference type="NCBI Taxonomy" id="659496"/>
    <lineage>
        <taxon>Bacteria</taxon>
        <taxon>Bacillati</taxon>
        <taxon>Actinomycetota</taxon>
        <taxon>Actinomycetes</taxon>
        <taxon>Pseudonocardiales</taxon>
        <taxon>Pseudonocardiaceae</taxon>
        <taxon>Saccharothrix</taxon>
    </lineage>
</organism>
<keyword evidence="2" id="KW-1133">Transmembrane helix</keyword>
<dbReference type="EMBL" id="NSDM01000020">
    <property type="protein sequence ID" value="MDQ2588647.1"/>
    <property type="molecule type" value="Genomic_DNA"/>
</dbReference>
<dbReference type="Proteomes" id="UP001225605">
    <property type="component" value="Unassembled WGS sequence"/>
</dbReference>
<dbReference type="NCBIfam" id="TIGR04222">
    <property type="entry name" value="near_uncomplex"/>
    <property type="match status" value="1"/>
</dbReference>
<feature type="region of interest" description="Disordered" evidence="1">
    <location>
        <begin position="221"/>
        <end position="285"/>
    </location>
</feature>
<feature type="region of interest" description="Disordered" evidence="1">
    <location>
        <begin position="1"/>
        <end position="20"/>
    </location>
</feature>
<feature type="compositionally biased region" description="Gly residues" evidence="1">
    <location>
        <begin position="234"/>
        <end position="285"/>
    </location>
</feature>
<keyword evidence="2" id="KW-0812">Transmembrane</keyword>
<feature type="transmembrane region" description="Helical" evidence="2">
    <location>
        <begin position="145"/>
        <end position="163"/>
    </location>
</feature>
<keyword evidence="2" id="KW-0472">Membrane</keyword>
<evidence type="ECO:0000313" key="3">
    <source>
        <dbReference type="EMBL" id="MDQ2588647.1"/>
    </source>
</evidence>
<gene>
    <name evidence="3" type="ORF">CKY47_32765</name>
</gene>
<reference evidence="3 4" key="1">
    <citation type="submission" date="2017-06" db="EMBL/GenBank/DDBJ databases">
        <title>Cultured bacterium strain Saccharothrix yanglingensis Hhs.015.</title>
        <authorList>
            <person name="Xia Y."/>
        </authorList>
    </citation>
    <scope>NUCLEOTIDE SEQUENCE [LARGE SCALE GENOMIC DNA]</scope>
    <source>
        <strain evidence="3 4">Hhs.015</strain>
    </source>
</reference>
<name>A0ABU0XAL5_9PSEU</name>
<comment type="caution">
    <text evidence="3">The sequence shown here is derived from an EMBL/GenBank/DDBJ whole genome shotgun (WGS) entry which is preliminary data.</text>
</comment>
<protein>
    <recommendedName>
        <fullName evidence="5">TIGR04222 domain-containing membrane protein</fullName>
    </recommendedName>
</protein>
<sequence>MMMASSWTPTSAGTAGSTPELRPEEQAFLAGGPGRAAEVAVVSLVEAGAVRVSRGGLVSAVRLPGRAWSPLQANVLHALPQPLGGVIGQAAGSAEARALREQLVSRGFITSPRRRSAWSAVRLVGFAVFVGSLFAVGFAGWSVALPVLLVPLLVVLTVVAALARRPLTRAGRRAVRRLRRGVTTSDRLGLVACHGLLGRAHGRVVWSDWLGIAPAAGATLRRRPRRRGSSGSSGSSGAGGCGSGCGSCGSSCGGGGSSSGSSCGGGSSSSSCGGGGGGCGGGGGD</sequence>
<evidence type="ECO:0008006" key="5">
    <source>
        <dbReference type="Google" id="ProtNLM"/>
    </source>
</evidence>
<feature type="compositionally biased region" description="Polar residues" evidence="1">
    <location>
        <begin position="1"/>
        <end position="17"/>
    </location>
</feature>
<accession>A0ABU0XAL5</accession>